<dbReference type="InterPro" id="IPR012347">
    <property type="entry name" value="Ferritin-like"/>
</dbReference>
<dbReference type="RefSeq" id="WP_228769674.1">
    <property type="nucleotide sequence ID" value="NZ_FNDV01000001.1"/>
</dbReference>
<dbReference type="PANTHER" id="PTHR36933:SF1">
    <property type="entry name" value="SLL0788 PROTEIN"/>
    <property type="match status" value="1"/>
</dbReference>
<keyword evidence="1" id="KW-0812">Transmembrane</keyword>
<dbReference type="EMBL" id="FNJB01000002">
    <property type="protein sequence ID" value="SDO18464.1"/>
    <property type="molecule type" value="Genomic_DNA"/>
</dbReference>
<keyword evidence="1" id="KW-0472">Membrane</keyword>
<keyword evidence="1" id="KW-1133">Transmembrane helix</keyword>
<protein>
    <submittedName>
        <fullName evidence="3">Uncharacterized conserved protein, DUF305 family</fullName>
    </submittedName>
</protein>
<dbReference type="STRING" id="504798.SAMN05421871_101188"/>
<organism evidence="3 4">
    <name type="scientific">Actinokineospora alba</name>
    <dbReference type="NCBI Taxonomy" id="504798"/>
    <lineage>
        <taxon>Bacteria</taxon>
        <taxon>Bacillati</taxon>
        <taxon>Actinomycetota</taxon>
        <taxon>Actinomycetes</taxon>
        <taxon>Pseudonocardiales</taxon>
        <taxon>Pseudonocardiaceae</taxon>
        <taxon>Actinokineospora</taxon>
    </lineage>
</organism>
<dbReference type="InterPro" id="IPR005183">
    <property type="entry name" value="DUF305_CopM-like"/>
</dbReference>
<evidence type="ECO:0000256" key="1">
    <source>
        <dbReference type="SAM" id="Phobius"/>
    </source>
</evidence>
<evidence type="ECO:0000259" key="2">
    <source>
        <dbReference type="Pfam" id="PF03713"/>
    </source>
</evidence>
<dbReference type="Proteomes" id="UP000199651">
    <property type="component" value="Unassembled WGS sequence"/>
</dbReference>
<gene>
    <name evidence="3" type="ORF">SAMN05192558_102115</name>
</gene>
<dbReference type="Pfam" id="PF03713">
    <property type="entry name" value="DUF305"/>
    <property type="match status" value="1"/>
</dbReference>
<reference evidence="4" key="1">
    <citation type="submission" date="2016-10" db="EMBL/GenBank/DDBJ databases">
        <authorList>
            <person name="Varghese N."/>
            <person name="Submissions S."/>
        </authorList>
    </citation>
    <scope>NUCLEOTIDE SEQUENCE [LARGE SCALE GENOMIC DNA]</scope>
    <source>
        <strain evidence="4">IBRC-M 10655</strain>
    </source>
</reference>
<evidence type="ECO:0000313" key="3">
    <source>
        <dbReference type="EMBL" id="SDO18464.1"/>
    </source>
</evidence>
<sequence length="223" mass="24010">MTEHNEGTPESTKRKIFVLSGAALAVLLVGAAVGMLITLSVVRQASTPTAESVDVGFAQDMQVHHLQAVTMANWARDHTTDLSVKSLAFDIEQTQLGQIGAMSGWLDIWGQPEQSPEPGYMAWMAAGSHGHTTEASGGVRAMPGMATSQEIAKLRTLTGRELDVYFLQLMLRHHAGGLDMARYASENAATSQVRNLSEKILKGQANEIKVLESMLAERGAKPL</sequence>
<accession>A0A1H0HHE1</accession>
<dbReference type="PANTHER" id="PTHR36933">
    <property type="entry name" value="SLL0788 PROTEIN"/>
    <property type="match status" value="1"/>
</dbReference>
<proteinExistence type="predicted"/>
<dbReference type="AlphaFoldDB" id="A0A1H0HHE1"/>
<dbReference type="Gene3D" id="1.20.1260.10">
    <property type="match status" value="1"/>
</dbReference>
<feature type="transmembrane region" description="Helical" evidence="1">
    <location>
        <begin position="16"/>
        <end position="42"/>
    </location>
</feature>
<keyword evidence="4" id="KW-1185">Reference proteome</keyword>
<evidence type="ECO:0000313" key="4">
    <source>
        <dbReference type="Proteomes" id="UP000199651"/>
    </source>
</evidence>
<feature type="domain" description="DUF305" evidence="2">
    <location>
        <begin position="54"/>
        <end position="215"/>
    </location>
</feature>
<name>A0A1H0HHE1_9PSEU</name>